<evidence type="ECO:0000313" key="1">
    <source>
        <dbReference type="EMBL" id="MBX59189.1"/>
    </source>
</evidence>
<sequence>MILYLAGCLKAFQI</sequence>
<name>A0A2P2PX04_RHIMU</name>
<reference evidence="1" key="1">
    <citation type="submission" date="2018-02" db="EMBL/GenBank/DDBJ databases">
        <title>Rhizophora mucronata_Transcriptome.</title>
        <authorList>
            <person name="Meera S.P."/>
            <person name="Sreeshan A."/>
            <person name="Augustine A."/>
        </authorList>
    </citation>
    <scope>NUCLEOTIDE SEQUENCE</scope>
    <source>
        <tissue evidence="1">Leaf</tissue>
    </source>
</reference>
<protein>
    <submittedName>
        <fullName evidence="1">Uncharacterized protein</fullName>
    </submittedName>
</protein>
<organism evidence="1">
    <name type="scientific">Rhizophora mucronata</name>
    <name type="common">Asiatic mangrove</name>
    <dbReference type="NCBI Taxonomy" id="61149"/>
    <lineage>
        <taxon>Eukaryota</taxon>
        <taxon>Viridiplantae</taxon>
        <taxon>Streptophyta</taxon>
        <taxon>Embryophyta</taxon>
        <taxon>Tracheophyta</taxon>
        <taxon>Spermatophyta</taxon>
        <taxon>Magnoliopsida</taxon>
        <taxon>eudicotyledons</taxon>
        <taxon>Gunneridae</taxon>
        <taxon>Pentapetalae</taxon>
        <taxon>rosids</taxon>
        <taxon>fabids</taxon>
        <taxon>Malpighiales</taxon>
        <taxon>Rhizophoraceae</taxon>
        <taxon>Rhizophora</taxon>
    </lineage>
</organism>
<accession>A0A2P2PX04</accession>
<proteinExistence type="predicted"/>
<dbReference type="EMBL" id="GGEC01078705">
    <property type="protein sequence ID" value="MBX59189.1"/>
    <property type="molecule type" value="Transcribed_RNA"/>
</dbReference>